<evidence type="ECO:0000313" key="1">
    <source>
        <dbReference type="EMBL" id="VFB02305.1"/>
    </source>
</evidence>
<dbReference type="AlphaFoldDB" id="A0A4U8WBT2"/>
<organism evidence="1 2">
    <name type="scientific">Chryseobacterium taihuense</name>
    <dbReference type="NCBI Taxonomy" id="1141221"/>
    <lineage>
        <taxon>Bacteria</taxon>
        <taxon>Pseudomonadati</taxon>
        <taxon>Bacteroidota</taxon>
        <taxon>Flavobacteriia</taxon>
        <taxon>Flavobacteriales</taxon>
        <taxon>Weeksellaceae</taxon>
        <taxon>Chryseobacterium group</taxon>
        <taxon>Chryseobacterium</taxon>
    </lineage>
</organism>
<name>A0A4U8WBT2_9FLAO</name>
<dbReference type="Proteomes" id="UP000290013">
    <property type="component" value="Chromosome"/>
</dbReference>
<dbReference type="EMBL" id="LR215974">
    <property type="protein sequence ID" value="VFB02305.1"/>
    <property type="molecule type" value="Genomic_DNA"/>
</dbReference>
<evidence type="ECO:0008006" key="3">
    <source>
        <dbReference type="Google" id="ProtNLM"/>
    </source>
</evidence>
<dbReference type="KEGG" id="ctai:NCTC12078_00280"/>
<sequence length="537" mass="61753">MIKKWLQDIFDKKESIEIKEWRINNSILKFLSSNLDEKGYLSEKAHDLPDEKKDDDKVRFAPGLMDAMFGADDSDNSKKRINELTKHLKRVASKGDKISEQEFYRLITENEGVIGIIDGFLQAVVNDSLPIEPHLFNYAKDLATKTDKRNAVKFGIAILGLCQNKSVLNDIKILGLHDEFTVYATIAIANLSDNAENDLWELAKKVDGWGKIQLVDRLSRPELSEPIKDWLIYEGYKNSIMYEYLAYTCAINGELHKKLDTDEINHKLFKSASDIIEALIVEHSPAEDITTYPFASQVIQNFIRYAKKHATDISDFNALQKIKDFLTELQNDIGEQKKNGWNQDIISNCLIEIVEILNSRDWKIVAYEGLKSNDNVIYWNAKQAAEKLGINLWETVWARLQEKPLDSSSWYDVTHYSKPEHSDKIIEFALKHLPFDELATGAKDSNGFGDNYNKHASLEYATTLLENYPKKGEKIVLTSLRNPVTRNRNMAIKVLDKWKKENWSSEIEREIRHLGAIEPNNDTKENINRLLNGQELK</sequence>
<protein>
    <recommendedName>
        <fullName evidence="3">Limonene hydroxylase</fullName>
    </recommendedName>
</protein>
<dbReference type="RefSeq" id="WP_130915374.1">
    <property type="nucleotide sequence ID" value="NZ_LR215974.1"/>
</dbReference>
<proteinExistence type="predicted"/>
<evidence type="ECO:0000313" key="2">
    <source>
        <dbReference type="Proteomes" id="UP000290013"/>
    </source>
</evidence>
<accession>A0A4U8WBT2</accession>
<gene>
    <name evidence="1" type="ORF">NCTC12078_00280</name>
</gene>
<reference evidence="1 2" key="1">
    <citation type="submission" date="2019-02" db="EMBL/GenBank/DDBJ databases">
        <authorList>
            <consortium name="Pathogen Informatics"/>
        </authorList>
    </citation>
    <scope>NUCLEOTIDE SEQUENCE [LARGE SCALE GENOMIC DNA]</scope>
    <source>
        <strain evidence="1 2">3012STDY6944375</strain>
    </source>
</reference>